<dbReference type="Proteomes" id="UP000754563">
    <property type="component" value="Unassembled WGS sequence"/>
</dbReference>
<dbReference type="EMBL" id="JAGQLH010000113">
    <property type="protein sequence ID" value="MCA9386274.1"/>
    <property type="molecule type" value="Genomic_DNA"/>
</dbReference>
<protein>
    <submittedName>
        <fullName evidence="1">Uncharacterized protein</fullName>
    </submittedName>
</protein>
<evidence type="ECO:0000313" key="1">
    <source>
        <dbReference type="EMBL" id="MCA9386274.1"/>
    </source>
</evidence>
<gene>
    <name evidence="1" type="ORF">KC717_06540</name>
</gene>
<evidence type="ECO:0000313" key="2">
    <source>
        <dbReference type="Proteomes" id="UP000754563"/>
    </source>
</evidence>
<sequence length="94" mass="10989">MNQILENCNKVMTSIVKDYIEDDRWTVEAIWYEDGFSTEPDTTCLTLYAYLDGMDKNDGHVLWMSNGNSSFNMTEFCEDVNKTDIEKLEALWKN</sequence>
<accession>A0A955RKV7</accession>
<organism evidence="1 2">
    <name type="scientific">Candidatus Dojkabacteria bacterium</name>
    <dbReference type="NCBI Taxonomy" id="2099670"/>
    <lineage>
        <taxon>Bacteria</taxon>
        <taxon>Candidatus Dojkabacteria</taxon>
    </lineage>
</organism>
<reference evidence="1" key="2">
    <citation type="journal article" date="2021" name="Microbiome">
        <title>Successional dynamics and alternative stable states in a saline activated sludge microbial community over 9 years.</title>
        <authorList>
            <person name="Wang Y."/>
            <person name="Ye J."/>
            <person name="Ju F."/>
            <person name="Liu L."/>
            <person name="Boyd J.A."/>
            <person name="Deng Y."/>
            <person name="Parks D.H."/>
            <person name="Jiang X."/>
            <person name="Yin X."/>
            <person name="Woodcroft B.J."/>
            <person name="Tyson G.W."/>
            <person name="Hugenholtz P."/>
            <person name="Polz M.F."/>
            <person name="Zhang T."/>
        </authorList>
    </citation>
    <scope>NUCLEOTIDE SEQUENCE</scope>
    <source>
        <strain evidence="1">HKST-UBA11</strain>
    </source>
</reference>
<reference evidence="1" key="1">
    <citation type="submission" date="2020-04" db="EMBL/GenBank/DDBJ databases">
        <authorList>
            <person name="Zhang T."/>
        </authorList>
    </citation>
    <scope>NUCLEOTIDE SEQUENCE</scope>
    <source>
        <strain evidence="1">HKST-UBA11</strain>
    </source>
</reference>
<comment type="caution">
    <text evidence="1">The sequence shown here is derived from an EMBL/GenBank/DDBJ whole genome shotgun (WGS) entry which is preliminary data.</text>
</comment>
<name>A0A955RKV7_9BACT</name>
<dbReference type="AlphaFoldDB" id="A0A955RKV7"/>
<proteinExistence type="predicted"/>